<evidence type="ECO:0000256" key="1">
    <source>
        <dbReference type="ARBA" id="ARBA00006484"/>
    </source>
</evidence>
<dbReference type="PANTHER" id="PTHR24321">
    <property type="entry name" value="DEHYDROGENASES, SHORT CHAIN"/>
    <property type="match status" value="1"/>
</dbReference>
<dbReference type="PRINTS" id="PR00081">
    <property type="entry name" value="GDHRDH"/>
</dbReference>
<keyword evidence="2" id="KW-0560">Oxidoreductase</keyword>
<evidence type="ECO:0000313" key="4">
    <source>
        <dbReference type="Proteomes" id="UP000664521"/>
    </source>
</evidence>
<protein>
    <recommendedName>
        <fullName evidence="5">NAD(P)-binding protein</fullName>
    </recommendedName>
</protein>
<evidence type="ECO:0008006" key="5">
    <source>
        <dbReference type="Google" id="ProtNLM"/>
    </source>
</evidence>
<organism evidence="3 4">
    <name type="scientific">Heterodermia speciosa</name>
    <dbReference type="NCBI Taxonomy" id="116794"/>
    <lineage>
        <taxon>Eukaryota</taxon>
        <taxon>Fungi</taxon>
        <taxon>Dikarya</taxon>
        <taxon>Ascomycota</taxon>
        <taxon>Pezizomycotina</taxon>
        <taxon>Lecanoromycetes</taxon>
        <taxon>OSLEUM clade</taxon>
        <taxon>Lecanoromycetidae</taxon>
        <taxon>Caliciales</taxon>
        <taxon>Physciaceae</taxon>
        <taxon>Heterodermia</taxon>
    </lineage>
</organism>
<name>A0A8H3J519_9LECA</name>
<dbReference type="InterPro" id="IPR002347">
    <property type="entry name" value="SDR_fam"/>
</dbReference>
<comment type="caution">
    <text evidence="3">The sequence shown here is derived from an EMBL/GenBank/DDBJ whole genome shotgun (WGS) entry which is preliminary data.</text>
</comment>
<dbReference type="GO" id="GO:0016491">
    <property type="term" value="F:oxidoreductase activity"/>
    <property type="evidence" value="ECO:0007669"/>
    <property type="project" value="UniProtKB-KW"/>
</dbReference>
<dbReference type="SUPFAM" id="SSF51735">
    <property type="entry name" value="NAD(P)-binding Rossmann-fold domains"/>
    <property type="match status" value="1"/>
</dbReference>
<reference evidence="3" key="1">
    <citation type="submission" date="2021-03" db="EMBL/GenBank/DDBJ databases">
        <authorList>
            <person name="Tagirdzhanova G."/>
        </authorList>
    </citation>
    <scope>NUCLEOTIDE SEQUENCE</scope>
</reference>
<gene>
    <name evidence="3" type="ORF">HETSPECPRED_002662</name>
</gene>
<dbReference type="PANTHER" id="PTHR24321:SF8">
    <property type="entry name" value="ESTRADIOL 17-BETA-DEHYDROGENASE 8-RELATED"/>
    <property type="match status" value="1"/>
</dbReference>
<sequence>MEALQLDFTNTHVLITGGAGYIGSSTVTAFLELNAYVTVLDLNPSKLRHVHPKLLPLKADISSEDSVESAFATATTKFGVPTVCIAMAGLDLSVLPHRESLIDMPLEQWRRTFQTNVEGTFLTARAWLKGINAHKDEELRNVSLVIVGSESGTFGDRMNADYASSKSAIQFGLVQSLKGDVARIYPRARVNAIAPGPMDTKQFRLECTENPEQLWLDSGATTALGKPVPTLAVAKSIVFLANETWSGHVTGQILNVDSGKHGKVMWTKEEHAEAFT</sequence>
<dbReference type="OrthoDB" id="10253736at2759"/>
<keyword evidence="4" id="KW-1185">Reference proteome</keyword>
<accession>A0A8H3J519</accession>
<dbReference type="Pfam" id="PF13561">
    <property type="entry name" value="adh_short_C2"/>
    <property type="match status" value="1"/>
</dbReference>
<comment type="similarity">
    <text evidence="1">Belongs to the short-chain dehydrogenases/reductases (SDR) family.</text>
</comment>
<dbReference type="Proteomes" id="UP000664521">
    <property type="component" value="Unassembled WGS sequence"/>
</dbReference>
<proteinExistence type="inferred from homology"/>
<dbReference type="Gene3D" id="3.40.50.720">
    <property type="entry name" value="NAD(P)-binding Rossmann-like Domain"/>
    <property type="match status" value="1"/>
</dbReference>
<evidence type="ECO:0000313" key="3">
    <source>
        <dbReference type="EMBL" id="CAF9940871.1"/>
    </source>
</evidence>
<dbReference type="InterPro" id="IPR036291">
    <property type="entry name" value="NAD(P)-bd_dom_sf"/>
</dbReference>
<dbReference type="EMBL" id="CAJPDS010000166">
    <property type="protein sequence ID" value="CAF9940871.1"/>
    <property type="molecule type" value="Genomic_DNA"/>
</dbReference>
<dbReference type="AlphaFoldDB" id="A0A8H3J519"/>
<evidence type="ECO:0000256" key="2">
    <source>
        <dbReference type="ARBA" id="ARBA00023002"/>
    </source>
</evidence>
<dbReference type="CDD" id="cd05233">
    <property type="entry name" value="SDR_c"/>
    <property type="match status" value="1"/>
</dbReference>